<gene>
    <name evidence="2" type="ORF">A2161_20255</name>
</gene>
<evidence type="ECO:0000313" key="2">
    <source>
        <dbReference type="EMBL" id="OGL47073.1"/>
    </source>
</evidence>
<reference evidence="2 3" key="1">
    <citation type="journal article" date="2016" name="Nat. Commun.">
        <title>Thousands of microbial genomes shed light on interconnected biogeochemical processes in an aquifer system.</title>
        <authorList>
            <person name="Anantharaman K."/>
            <person name="Brown C.T."/>
            <person name="Hug L.A."/>
            <person name="Sharon I."/>
            <person name="Castelle C.J."/>
            <person name="Probst A.J."/>
            <person name="Thomas B.C."/>
            <person name="Singh A."/>
            <person name="Wilkins M.J."/>
            <person name="Karaoz U."/>
            <person name="Brodie E.L."/>
            <person name="Williams K.H."/>
            <person name="Hubbard S.S."/>
            <person name="Banfield J.F."/>
        </authorList>
    </citation>
    <scope>NUCLEOTIDE SEQUENCE [LARGE SCALE GENOMIC DNA]</scope>
</reference>
<dbReference type="GO" id="GO:0006355">
    <property type="term" value="P:regulation of DNA-templated transcription"/>
    <property type="evidence" value="ECO:0007669"/>
    <property type="project" value="InterPro"/>
</dbReference>
<name>A0A1F7RZT9_9BACT</name>
<feature type="domain" description="Antitoxin FitA-like ribbon-helix-helix" evidence="1">
    <location>
        <begin position="3"/>
        <end position="40"/>
    </location>
</feature>
<dbReference type="SUPFAM" id="SSF47598">
    <property type="entry name" value="Ribbon-helix-helix"/>
    <property type="match status" value="1"/>
</dbReference>
<accession>A0A1F7RZT9</accession>
<protein>
    <recommendedName>
        <fullName evidence="1">Antitoxin FitA-like ribbon-helix-helix domain-containing protein</fullName>
    </recommendedName>
</protein>
<proteinExistence type="predicted"/>
<dbReference type="InterPro" id="IPR013321">
    <property type="entry name" value="Arc_rbn_hlx_hlx"/>
</dbReference>
<dbReference type="AlphaFoldDB" id="A0A1F7RZT9"/>
<dbReference type="Pfam" id="PF22513">
    <property type="entry name" value="FitA-like_RHH"/>
    <property type="match status" value="1"/>
</dbReference>
<evidence type="ECO:0000259" key="1">
    <source>
        <dbReference type="Pfam" id="PF22513"/>
    </source>
</evidence>
<evidence type="ECO:0000313" key="3">
    <source>
        <dbReference type="Proteomes" id="UP000179266"/>
    </source>
</evidence>
<dbReference type="Gene3D" id="1.10.1220.10">
    <property type="entry name" value="Met repressor-like"/>
    <property type="match status" value="1"/>
</dbReference>
<dbReference type="EMBL" id="MGDD01000100">
    <property type="protein sequence ID" value="OGL47073.1"/>
    <property type="molecule type" value="Genomic_DNA"/>
</dbReference>
<sequence>MTTITIKNIPDDLYEKLKKKAKENRRSINSEIILCIEQMVQSTRLDAKEFLKKIDVLMDGLNIPYLTDEFLKEAKDEGRL</sequence>
<dbReference type="InterPro" id="IPR053853">
    <property type="entry name" value="FitA-like_RHH"/>
</dbReference>
<comment type="caution">
    <text evidence="2">The sequence shown here is derived from an EMBL/GenBank/DDBJ whole genome shotgun (WGS) entry which is preliminary data.</text>
</comment>
<dbReference type="InterPro" id="IPR010985">
    <property type="entry name" value="Ribbon_hlx_hlx"/>
</dbReference>
<dbReference type="Proteomes" id="UP000179266">
    <property type="component" value="Unassembled WGS sequence"/>
</dbReference>
<organism evidence="2 3">
    <name type="scientific">Candidatus Schekmanbacteria bacterium RBG_13_48_7</name>
    <dbReference type="NCBI Taxonomy" id="1817878"/>
    <lineage>
        <taxon>Bacteria</taxon>
        <taxon>Candidatus Schekmaniibacteriota</taxon>
    </lineage>
</organism>